<reference evidence="3" key="1">
    <citation type="submission" date="2016-10" db="EMBL/GenBank/DDBJ databases">
        <authorList>
            <person name="Varghese N."/>
            <person name="Submissions S."/>
        </authorList>
    </citation>
    <scope>NUCLEOTIDE SEQUENCE [LARGE SCALE GENOMIC DNA]</scope>
    <source>
        <strain evidence="3">DSM 17038</strain>
    </source>
</reference>
<protein>
    <submittedName>
        <fullName evidence="2">Uncharacterized protein</fullName>
    </submittedName>
</protein>
<name>A0A1I2WQ90_9FIRM</name>
<keyword evidence="1" id="KW-1133">Transmembrane helix</keyword>
<keyword evidence="1" id="KW-0812">Transmembrane</keyword>
<sequence length="184" mass="21733">MYTLSGQIKWSSTRILYYLSLALMTFTGGLFIYIAAPYSSFVFFNDPAFWKYHKYFPKLIVQLYRLILLWMFDPHYRGMYAQPLTAPPSSGPDPARVKLSAEWKNNQHDCARCINCCIKINCPLLDYEGKKCLVYNSLYWRYFSCGRFPVSQRQIDYYQCPKWEMREDVPGKKPADKKEGLLYT</sequence>
<evidence type="ECO:0000313" key="2">
    <source>
        <dbReference type="EMBL" id="SFH03484.1"/>
    </source>
</evidence>
<keyword evidence="3" id="KW-1185">Reference proteome</keyword>
<organism evidence="2 3">
    <name type="scientific">Desulfotruncus arcticus DSM 17038</name>
    <dbReference type="NCBI Taxonomy" id="1121424"/>
    <lineage>
        <taxon>Bacteria</taxon>
        <taxon>Bacillati</taxon>
        <taxon>Bacillota</taxon>
        <taxon>Clostridia</taxon>
        <taxon>Eubacteriales</taxon>
        <taxon>Desulfallaceae</taxon>
        <taxon>Desulfotruncus</taxon>
    </lineage>
</organism>
<evidence type="ECO:0000313" key="3">
    <source>
        <dbReference type="Proteomes" id="UP000199337"/>
    </source>
</evidence>
<evidence type="ECO:0000256" key="1">
    <source>
        <dbReference type="SAM" id="Phobius"/>
    </source>
</evidence>
<dbReference type="Proteomes" id="UP000199337">
    <property type="component" value="Unassembled WGS sequence"/>
</dbReference>
<dbReference type="AlphaFoldDB" id="A0A1I2WQ90"/>
<feature type="transmembrane region" description="Helical" evidence="1">
    <location>
        <begin position="15"/>
        <end position="35"/>
    </location>
</feature>
<feature type="transmembrane region" description="Helical" evidence="1">
    <location>
        <begin position="55"/>
        <end position="72"/>
    </location>
</feature>
<dbReference type="RefSeq" id="WP_092472862.1">
    <property type="nucleotide sequence ID" value="NZ_FOOX01000014.1"/>
</dbReference>
<dbReference type="OrthoDB" id="8904415at2"/>
<proteinExistence type="predicted"/>
<keyword evidence="1" id="KW-0472">Membrane</keyword>
<gene>
    <name evidence="2" type="ORF">SAMN05660649_03591</name>
</gene>
<accession>A0A1I2WQ90</accession>
<dbReference type="STRING" id="341036.SAMN05660649_03591"/>
<dbReference type="EMBL" id="FOOX01000014">
    <property type="protein sequence ID" value="SFH03484.1"/>
    <property type="molecule type" value="Genomic_DNA"/>
</dbReference>